<evidence type="ECO:0008006" key="3">
    <source>
        <dbReference type="Google" id="ProtNLM"/>
    </source>
</evidence>
<protein>
    <recommendedName>
        <fullName evidence="3">Fucose-specific lectin</fullName>
    </recommendedName>
</protein>
<dbReference type="Proteomes" id="UP001166286">
    <property type="component" value="Unassembled WGS sequence"/>
</dbReference>
<keyword evidence="2" id="KW-1185">Reference proteome</keyword>
<proteinExistence type="predicted"/>
<dbReference type="AlphaFoldDB" id="A0AA39V504"/>
<organism evidence="1 2">
    <name type="scientific">Cladonia borealis</name>
    <dbReference type="NCBI Taxonomy" id="184061"/>
    <lineage>
        <taxon>Eukaryota</taxon>
        <taxon>Fungi</taxon>
        <taxon>Dikarya</taxon>
        <taxon>Ascomycota</taxon>
        <taxon>Pezizomycotina</taxon>
        <taxon>Lecanoromycetes</taxon>
        <taxon>OSLEUM clade</taxon>
        <taxon>Lecanoromycetidae</taxon>
        <taxon>Lecanorales</taxon>
        <taxon>Lecanorineae</taxon>
        <taxon>Cladoniaceae</taxon>
        <taxon>Cladonia</taxon>
    </lineage>
</organism>
<dbReference type="Gene3D" id="2.120.10.70">
    <property type="entry name" value="Fucose-specific lectin"/>
    <property type="match status" value="1"/>
</dbReference>
<evidence type="ECO:0000313" key="1">
    <source>
        <dbReference type="EMBL" id="KAK0516568.1"/>
    </source>
</evidence>
<dbReference type="EMBL" id="JAFEKC020000002">
    <property type="protein sequence ID" value="KAK0516568.1"/>
    <property type="molecule type" value="Genomic_DNA"/>
</dbReference>
<evidence type="ECO:0000313" key="2">
    <source>
        <dbReference type="Proteomes" id="UP001166286"/>
    </source>
</evidence>
<comment type="caution">
    <text evidence="1">The sequence shown here is derived from an EMBL/GenBank/DDBJ whole genome shotgun (WGS) entry which is preliminary data.</text>
</comment>
<name>A0AA39V504_9LECA</name>
<reference evidence="1" key="1">
    <citation type="submission" date="2023-03" db="EMBL/GenBank/DDBJ databases">
        <title>Complete genome of Cladonia borealis.</title>
        <authorList>
            <person name="Park H."/>
        </authorList>
    </citation>
    <scope>NUCLEOTIDE SEQUENCE</scope>
    <source>
        <strain evidence="1">ANT050790</strain>
    </source>
</reference>
<dbReference type="SUPFAM" id="SSF89372">
    <property type="entry name" value="Fucose-specific lectin"/>
    <property type="match status" value="1"/>
</dbReference>
<sequence length="386" mass="43054">MSSHRKGPAIRPIKLLANTALATIFVSNDNIYTYCQTTDCELVEIPGKIETLEKGSLPTYAPAGGLMFISETKEKIETAAKRFTPLAATPLKYWKLTISFAKRYLFYVDCNDYLRDVYEDSGKWCPGSLYSSLKLKCAPYSKLAAVTYRNALGADFIFLYYQDCDDSGNIRLCGLSHEGWTCGRPPLSDPPLWGTAMTAVLPQPGIELKSDTQDPVVFFQQTSLELSSSQDDGTTDYTKYDIRDKTQALSGHAYIAAVDDKIDCWCFYTSDQNDIQRIRIDANGKLTRPVCVGLDRIPIPASPVAAVITADSPQKIVLFYLLHDTDAFQGWTNTFEGEVNDTEEYRRMTRPFDGEIKIFASTLTRITPDRWSASSGKLVVESLVAC</sequence>
<gene>
    <name evidence="1" type="ORF">JMJ35_001171</name>
</gene>
<accession>A0AA39V504</accession>